<dbReference type="Proteomes" id="UP001059844">
    <property type="component" value="Chromosome"/>
</dbReference>
<sequence>MLFKVDQIKNYLTKNQAKTPDIHFQNNTTLDTLKNIIMELHETESLIAYIDDLLPDHSTAAKNNTAILSANAINTNANIVAGSIAYFDKNMSAQQCEDVMYSTLFAQIASDKRCDRKTQTRDWYRSYFDILNKIGWSTYNTPFDPYRTTGNTLRPSDAVLKIMEWDQEALPGLQKTLQAFSTLPDDSMPVRVFDSASNLTFQTLTTTSAYDQIVTTIGSFQVIARENPKKFLFYSFPASTTELNFSVQRIALNSDVYNQIRQNVIAKLGPYISTYITSFEL</sequence>
<dbReference type="EMBL" id="CP101751">
    <property type="protein sequence ID" value="UUC45701.1"/>
    <property type="molecule type" value="Genomic_DNA"/>
</dbReference>
<organism evidence="1 2">
    <name type="scientific">Flavobacterium cerinum</name>
    <dbReference type="NCBI Taxonomy" id="2502784"/>
    <lineage>
        <taxon>Bacteria</taxon>
        <taxon>Pseudomonadati</taxon>
        <taxon>Bacteroidota</taxon>
        <taxon>Flavobacteriia</taxon>
        <taxon>Flavobacteriales</taxon>
        <taxon>Flavobacteriaceae</taxon>
        <taxon>Flavobacterium</taxon>
    </lineage>
</organism>
<dbReference type="RefSeq" id="WP_256551389.1">
    <property type="nucleotide sequence ID" value="NZ_CP101751.1"/>
</dbReference>
<proteinExistence type="predicted"/>
<reference evidence="1" key="1">
    <citation type="submission" date="2022-07" db="EMBL/GenBank/DDBJ databases">
        <title>Isolation, identification, and degradation of a PFOSA degrading strain from sewage treatment plant.</title>
        <authorList>
            <person name="Zhang L."/>
            <person name="Huo Y."/>
        </authorList>
    </citation>
    <scope>NUCLEOTIDE SEQUENCE</scope>
    <source>
        <strain evidence="1">C1</strain>
    </source>
</reference>
<name>A0ABY5ITN6_9FLAO</name>
<protein>
    <submittedName>
        <fullName evidence="1">Uncharacterized protein</fullName>
    </submittedName>
</protein>
<evidence type="ECO:0000313" key="1">
    <source>
        <dbReference type="EMBL" id="UUC45701.1"/>
    </source>
</evidence>
<gene>
    <name evidence="1" type="ORF">NOX80_00475</name>
</gene>
<keyword evidence="2" id="KW-1185">Reference proteome</keyword>
<evidence type="ECO:0000313" key="2">
    <source>
        <dbReference type="Proteomes" id="UP001059844"/>
    </source>
</evidence>
<accession>A0ABY5ITN6</accession>